<keyword evidence="2" id="KW-0472">Membrane</keyword>
<organism evidence="3 4">
    <name type="scientific">Helicobacter jaachi</name>
    <dbReference type="NCBI Taxonomy" id="1677920"/>
    <lineage>
        <taxon>Bacteria</taxon>
        <taxon>Pseudomonadati</taxon>
        <taxon>Campylobacterota</taxon>
        <taxon>Epsilonproteobacteria</taxon>
        <taxon>Campylobacterales</taxon>
        <taxon>Helicobacteraceae</taxon>
        <taxon>Helicobacter</taxon>
    </lineage>
</organism>
<evidence type="ECO:0000313" key="4">
    <source>
        <dbReference type="Proteomes" id="UP000029733"/>
    </source>
</evidence>
<dbReference type="RefSeq" id="WP_052057901.1">
    <property type="nucleotide sequence ID" value="NZ_JRPR02000006.1"/>
</dbReference>
<proteinExistence type="predicted"/>
<name>A0A4U8T8N7_9HELI</name>
<evidence type="ECO:0000313" key="3">
    <source>
        <dbReference type="EMBL" id="TLD96051.1"/>
    </source>
</evidence>
<feature type="region of interest" description="Disordered" evidence="1">
    <location>
        <begin position="190"/>
        <end position="247"/>
    </location>
</feature>
<protein>
    <submittedName>
        <fullName evidence="3">DUF2393 domain-containing protein</fullName>
    </submittedName>
</protein>
<dbReference type="InterPro" id="IPR013417">
    <property type="entry name" value="CHP02588"/>
</dbReference>
<feature type="transmembrane region" description="Helical" evidence="2">
    <location>
        <begin position="47"/>
        <end position="69"/>
    </location>
</feature>
<keyword evidence="4" id="KW-1185">Reference proteome</keyword>
<dbReference type="Pfam" id="PF09624">
    <property type="entry name" value="DUF2393"/>
    <property type="match status" value="1"/>
</dbReference>
<comment type="caution">
    <text evidence="3">The sequence shown here is derived from an EMBL/GenBank/DDBJ whole genome shotgun (WGS) entry which is preliminary data.</text>
</comment>
<dbReference type="Proteomes" id="UP000029733">
    <property type="component" value="Unassembled WGS sequence"/>
</dbReference>
<keyword evidence="2" id="KW-1133">Transmembrane helix</keyword>
<feature type="transmembrane region" description="Helical" evidence="2">
    <location>
        <begin position="21"/>
        <end position="41"/>
    </location>
</feature>
<dbReference type="AlphaFoldDB" id="A0A4U8T8N7"/>
<dbReference type="OrthoDB" id="5325158at2"/>
<gene>
    <name evidence="3" type="ORF">LS71_007340</name>
</gene>
<feature type="compositionally biased region" description="Polar residues" evidence="1">
    <location>
        <begin position="225"/>
        <end position="247"/>
    </location>
</feature>
<sequence>MFENIKALLLQMVSYLSVYEIGALLAGFFVFIMIFTLGLLLRGWRFLARFCFLLSMAVIFAMPFVLHFVMRDILYKIDVNITSAHAMQYTKGFFVSGSITHKGKVAINECHIAVNEVRDEKGSVALGVLNSILPKHSSYITIDIDIEVGESKDFAVIVPKVEGKEPFLYRIYVDCYLSNKFAQKMQSKHVKGISSHNPQAPTQPTMPTHTQNTATLIDKKDDIESTPNNTQDSIKDSTTAGAQAQAE</sequence>
<accession>A0A4U8T8N7</accession>
<reference evidence="3 4" key="1">
    <citation type="journal article" date="2014" name="Genome Announc.">
        <title>Draft genome sequences of eight enterohepatic helicobacter species isolated from both laboratory and wild rodents.</title>
        <authorList>
            <person name="Sheh A."/>
            <person name="Shen Z."/>
            <person name="Fox J.G."/>
        </authorList>
    </citation>
    <scope>NUCLEOTIDE SEQUENCE [LARGE SCALE GENOMIC DNA]</scope>
    <source>
        <strain evidence="3 4">MIT 09-6949</strain>
    </source>
</reference>
<feature type="compositionally biased region" description="Polar residues" evidence="1">
    <location>
        <begin position="194"/>
        <end position="215"/>
    </location>
</feature>
<evidence type="ECO:0000256" key="2">
    <source>
        <dbReference type="SAM" id="Phobius"/>
    </source>
</evidence>
<keyword evidence="2" id="KW-0812">Transmembrane</keyword>
<dbReference type="EMBL" id="JRPR02000006">
    <property type="protein sequence ID" value="TLD96051.1"/>
    <property type="molecule type" value="Genomic_DNA"/>
</dbReference>
<evidence type="ECO:0000256" key="1">
    <source>
        <dbReference type="SAM" id="MobiDB-lite"/>
    </source>
</evidence>